<feature type="domain" description="F-box" evidence="1">
    <location>
        <begin position="1"/>
        <end position="48"/>
    </location>
</feature>
<gene>
    <name evidence="2" type="primary">Cnig_chr_X.g24892</name>
    <name evidence="2" type="ORF">B9Z55_024892</name>
</gene>
<evidence type="ECO:0000313" key="2">
    <source>
        <dbReference type="EMBL" id="PIC19290.1"/>
    </source>
</evidence>
<dbReference type="PANTHER" id="PTHR21503">
    <property type="entry name" value="F-BOX-CONTAINING HYPOTHETICAL PROTEIN C.ELEGANS"/>
    <property type="match status" value="1"/>
</dbReference>
<dbReference type="OrthoDB" id="5876439at2759"/>
<dbReference type="EMBL" id="PDUG01000006">
    <property type="protein sequence ID" value="PIC19290.1"/>
    <property type="molecule type" value="Genomic_DNA"/>
</dbReference>
<dbReference type="Proteomes" id="UP000230233">
    <property type="component" value="Chromosome X"/>
</dbReference>
<dbReference type="PROSITE" id="PS50181">
    <property type="entry name" value="FBOX"/>
    <property type="match status" value="1"/>
</dbReference>
<protein>
    <recommendedName>
        <fullName evidence="1">F-box domain-containing protein</fullName>
    </recommendedName>
</protein>
<dbReference type="AlphaFoldDB" id="A0A2G5SW89"/>
<dbReference type="PANTHER" id="PTHR21503:SF8">
    <property type="entry name" value="F-BOX ASSOCIATED DOMAIN-CONTAINING PROTEIN-RELATED"/>
    <property type="match status" value="1"/>
</dbReference>
<comment type="caution">
    <text evidence="2">The sequence shown here is derived from an EMBL/GenBank/DDBJ whole genome shotgun (WGS) entry which is preliminary data.</text>
</comment>
<accession>A0A2G5SW89</accession>
<keyword evidence="3" id="KW-1185">Reference proteome</keyword>
<organism evidence="2 3">
    <name type="scientific">Caenorhabditis nigoni</name>
    <dbReference type="NCBI Taxonomy" id="1611254"/>
    <lineage>
        <taxon>Eukaryota</taxon>
        <taxon>Metazoa</taxon>
        <taxon>Ecdysozoa</taxon>
        <taxon>Nematoda</taxon>
        <taxon>Chromadorea</taxon>
        <taxon>Rhabditida</taxon>
        <taxon>Rhabditina</taxon>
        <taxon>Rhabditomorpha</taxon>
        <taxon>Rhabditoidea</taxon>
        <taxon>Rhabditidae</taxon>
        <taxon>Peloderinae</taxon>
        <taxon>Caenorhabditis</taxon>
    </lineage>
</organism>
<dbReference type="InterPro" id="IPR001810">
    <property type="entry name" value="F-box_dom"/>
</dbReference>
<reference evidence="3" key="1">
    <citation type="submission" date="2017-10" db="EMBL/GenBank/DDBJ databases">
        <title>Rapid genome shrinkage in a self-fertile nematode reveals novel sperm competition proteins.</title>
        <authorList>
            <person name="Yin D."/>
            <person name="Schwarz E.M."/>
            <person name="Thomas C.G."/>
            <person name="Felde R.L."/>
            <person name="Korf I.F."/>
            <person name="Cutter A.D."/>
            <person name="Schartner C.M."/>
            <person name="Ralston E.J."/>
            <person name="Meyer B.J."/>
            <person name="Haag E.S."/>
        </authorList>
    </citation>
    <scope>NUCLEOTIDE SEQUENCE [LARGE SCALE GENOMIC DNA]</scope>
    <source>
        <strain evidence="3">JU1422</strain>
    </source>
</reference>
<sequence>MKFFEYPYLVQREILENIEYQDLYLLSFVSIKTKKLIKLTQNSRLKDIRYLRYTCNDTNKQPFVDITPKNDRREVLMKIMERQTNKNDYFQLNVSGKVIYFRISNKSEPLLIAYFDPDESRSVIESIHNHNLDFFGDSVEYLWRTDDYENIIPQLQNISTCVEVMDTALDYANLEHFFSESPDLKYIRFYAFGYMEPFSPRSKSYQTECVEVVQPNSTNPFVLRHFQGKQAILRCSEYETSDLTEFVNRWKSGEFFQTFEHLSCKRYSTDLPQNEILNVIGAKHIDDTKTPPTYTVPKINSWTKPDTNTVPFISHTYVVRETDNHVASVLIREKTFRFGYWNMTEKEFLRMVE</sequence>
<proteinExistence type="predicted"/>
<evidence type="ECO:0000259" key="1">
    <source>
        <dbReference type="PROSITE" id="PS50181"/>
    </source>
</evidence>
<evidence type="ECO:0000313" key="3">
    <source>
        <dbReference type="Proteomes" id="UP000230233"/>
    </source>
</evidence>
<name>A0A2G5SW89_9PELO</name>